<dbReference type="Proteomes" id="UP001237207">
    <property type="component" value="Unassembled WGS sequence"/>
</dbReference>
<keyword evidence="3" id="KW-1185">Reference proteome</keyword>
<evidence type="ECO:0000313" key="2">
    <source>
        <dbReference type="EMBL" id="MDQ0214489.1"/>
    </source>
</evidence>
<dbReference type="PANTHER" id="PTHR43581">
    <property type="entry name" value="ATP/GTP PHOSPHATASE"/>
    <property type="match status" value="1"/>
</dbReference>
<comment type="caution">
    <text evidence="2">The sequence shown here is derived from an EMBL/GenBank/DDBJ whole genome shotgun (WGS) entry which is preliminary data.</text>
</comment>
<dbReference type="InterPro" id="IPR003593">
    <property type="entry name" value="AAA+_ATPase"/>
</dbReference>
<dbReference type="CDD" id="cd00267">
    <property type="entry name" value="ABC_ATPase"/>
    <property type="match status" value="1"/>
</dbReference>
<dbReference type="InterPro" id="IPR051396">
    <property type="entry name" value="Bact_Antivir_Def_Nuclease"/>
</dbReference>
<name>A0AAJ1SXH9_9BACI</name>
<sequence>MIYLNAFTFPNEDMEFDFFLEVKRTCYDSFYPFKVLSRRGFDKMVCEPVTILYGGNGSGKSTALNVIAEKTGVKRDSIYNKSSFYPDYVKMCGMQLGTDIPENSRIITSDDVFDYMLNIRNLNEGIDQKREKLFEEYLDAKYSKFQLKSIEDYEQLKKVNTARRKTQSRFVRSELMDNVREYSNGESAFSYFTEKIGENGLYILDEPENSLSPQRQIELMKFIEDSARFFGCQFIISTHSPFLLSMRGAKIYDLDEKPVRTKRWTELENVRTYYEFFKRNEEQF</sequence>
<dbReference type="EMBL" id="JAUSUC010000007">
    <property type="protein sequence ID" value="MDQ0214489.1"/>
    <property type="molecule type" value="Genomic_DNA"/>
</dbReference>
<protein>
    <submittedName>
        <fullName evidence="2">ATPase</fullName>
    </submittedName>
</protein>
<evidence type="ECO:0000313" key="3">
    <source>
        <dbReference type="Proteomes" id="UP001237207"/>
    </source>
</evidence>
<feature type="domain" description="AAA+ ATPase" evidence="1">
    <location>
        <begin position="46"/>
        <end position="259"/>
    </location>
</feature>
<reference evidence="2" key="1">
    <citation type="submission" date="2023-07" db="EMBL/GenBank/DDBJ databases">
        <title>Genomic Encyclopedia of Type Strains, Phase IV (KMG-IV): sequencing the most valuable type-strain genomes for metagenomic binning, comparative biology and taxonomic classification.</title>
        <authorList>
            <person name="Goeker M."/>
        </authorList>
    </citation>
    <scope>NUCLEOTIDE SEQUENCE</scope>
    <source>
        <strain evidence="2">DSM 23947</strain>
    </source>
</reference>
<dbReference type="SUPFAM" id="SSF52540">
    <property type="entry name" value="P-loop containing nucleoside triphosphate hydrolases"/>
    <property type="match status" value="1"/>
</dbReference>
<dbReference type="Pfam" id="PF13304">
    <property type="entry name" value="AAA_21"/>
    <property type="match status" value="1"/>
</dbReference>
<dbReference type="RefSeq" id="WP_307256474.1">
    <property type="nucleotide sequence ID" value="NZ_JAUSUC010000007.1"/>
</dbReference>
<dbReference type="PANTHER" id="PTHR43581:SF4">
    <property type="entry name" value="ATP_GTP PHOSPHATASE"/>
    <property type="match status" value="1"/>
</dbReference>
<organism evidence="2 3">
    <name type="scientific">Oikeobacillus pervagus</name>
    <dbReference type="NCBI Taxonomy" id="1325931"/>
    <lineage>
        <taxon>Bacteria</taxon>
        <taxon>Bacillati</taxon>
        <taxon>Bacillota</taxon>
        <taxon>Bacilli</taxon>
        <taxon>Bacillales</taxon>
        <taxon>Bacillaceae</taxon>
        <taxon>Oikeobacillus</taxon>
    </lineage>
</organism>
<dbReference type="SMART" id="SM00382">
    <property type="entry name" value="AAA"/>
    <property type="match status" value="1"/>
</dbReference>
<gene>
    <name evidence="2" type="ORF">J2S13_000885</name>
</gene>
<dbReference type="InterPro" id="IPR003959">
    <property type="entry name" value="ATPase_AAA_core"/>
</dbReference>
<dbReference type="Gene3D" id="3.40.50.300">
    <property type="entry name" value="P-loop containing nucleotide triphosphate hydrolases"/>
    <property type="match status" value="1"/>
</dbReference>
<evidence type="ECO:0000259" key="1">
    <source>
        <dbReference type="SMART" id="SM00382"/>
    </source>
</evidence>
<dbReference type="InterPro" id="IPR027417">
    <property type="entry name" value="P-loop_NTPase"/>
</dbReference>
<proteinExistence type="predicted"/>
<dbReference type="GO" id="GO:0005524">
    <property type="term" value="F:ATP binding"/>
    <property type="evidence" value="ECO:0007669"/>
    <property type="project" value="InterPro"/>
</dbReference>
<dbReference type="AlphaFoldDB" id="A0AAJ1SXH9"/>
<dbReference type="GO" id="GO:0016887">
    <property type="term" value="F:ATP hydrolysis activity"/>
    <property type="evidence" value="ECO:0007669"/>
    <property type="project" value="InterPro"/>
</dbReference>
<accession>A0AAJ1SXH9</accession>